<keyword evidence="2" id="KW-1185">Reference proteome</keyword>
<name>A0A9R1UF84_LACSA</name>
<protein>
    <recommendedName>
        <fullName evidence="3">Programmed cell death protein 2 C-terminal domain-containing protein</fullName>
    </recommendedName>
</protein>
<sequence length="304" mass="34956">MVSYELCTLRIFELIPKLKQERMFLRSRFPLPRNNLTGTGTGTRTGGQAPGSYCIGKPVRLRTDSVLKLIPRLNYGLLHKIYALIFSTTMTTEERTIYIFSCNVTTCERKRELPVIKIPILHPMILLHHHQPLSFKMIHERSMMMKKMALNEATTLASTFKTKKQNTLSDSIENSSSISLSRAIDDQTPEDVAALNKSESEHKIEEKKYDDNDEKESWIGKVMSIIEPYIYSYGGKPLLATLEARCPRRCLVCGEFRHYEMQLMPPLKHQIITYWKFRIGRGCAPPLKQEYDGWVVVEVVVGII</sequence>
<reference evidence="1 2" key="1">
    <citation type="journal article" date="2017" name="Nat. Commun.">
        <title>Genome assembly with in vitro proximity ligation data and whole-genome triplication in lettuce.</title>
        <authorList>
            <person name="Reyes-Chin-Wo S."/>
            <person name="Wang Z."/>
            <person name="Yang X."/>
            <person name="Kozik A."/>
            <person name="Arikit S."/>
            <person name="Song C."/>
            <person name="Xia L."/>
            <person name="Froenicke L."/>
            <person name="Lavelle D.O."/>
            <person name="Truco M.J."/>
            <person name="Xia R."/>
            <person name="Zhu S."/>
            <person name="Xu C."/>
            <person name="Xu H."/>
            <person name="Xu X."/>
            <person name="Cox K."/>
            <person name="Korf I."/>
            <person name="Meyers B.C."/>
            <person name="Michelmore R.W."/>
        </authorList>
    </citation>
    <scope>NUCLEOTIDE SEQUENCE [LARGE SCALE GENOMIC DNA]</scope>
    <source>
        <strain evidence="2">cv. Salinas</strain>
        <tissue evidence="1">Seedlings</tissue>
    </source>
</reference>
<dbReference type="PANTHER" id="PTHR47762:SF2">
    <property type="entry name" value="OS04G0640800 PROTEIN"/>
    <property type="match status" value="1"/>
</dbReference>
<accession>A0A9R1UF84</accession>
<comment type="caution">
    <text evidence="1">The sequence shown here is derived from an EMBL/GenBank/DDBJ whole genome shotgun (WGS) entry which is preliminary data.</text>
</comment>
<evidence type="ECO:0000313" key="1">
    <source>
        <dbReference type="EMBL" id="KAJ0186042.1"/>
    </source>
</evidence>
<dbReference type="Proteomes" id="UP000235145">
    <property type="component" value="Unassembled WGS sequence"/>
</dbReference>
<dbReference type="AlphaFoldDB" id="A0A9R1UF84"/>
<dbReference type="PANTHER" id="PTHR47762">
    <property type="entry name" value="OSJNBB0079B02.4 PROTEIN"/>
    <property type="match status" value="1"/>
</dbReference>
<evidence type="ECO:0008006" key="3">
    <source>
        <dbReference type="Google" id="ProtNLM"/>
    </source>
</evidence>
<evidence type="ECO:0000313" key="2">
    <source>
        <dbReference type="Proteomes" id="UP000235145"/>
    </source>
</evidence>
<organism evidence="1 2">
    <name type="scientific">Lactuca sativa</name>
    <name type="common">Garden lettuce</name>
    <dbReference type="NCBI Taxonomy" id="4236"/>
    <lineage>
        <taxon>Eukaryota</taxon>
        <taxon>Viridiplantae</taxon>
        <taxon>Streptophyta</taxon>
        <taxon>Embryophyta</taxon>
        <taxon>Tracheophyta</taxon>
        <taxon>Spermatophyta</taxon>
        <taxon>Magnoliopsida</taxon>
        <taxon>eudicotyledons</taxon>
        <taxon>Gunneridae</taxon>
        <taxon>Pentapetalae</taxon>
        <taxon>asterids</taxon>
        <taxon>campanulids</taxon>
        <taxon>Asterales</taxon>
        <taxon>Asteraceae</taxon>
        <taxon>Cichorioideae</taxon>
        <taxon>Cichorieae</taxon>
        <taxon>Lactucinae</taxon>
        <taxon>Lactuca</taxon>
    </lineage>
</organism>
<gene>
    <name evidence="1" type="ORF">LSAT_V11C900487580</name>
</gene>
<proteinExistence type="predicted"/>
<dbReference type="EMBL" id="NBSK02000009">
    <property type="protein sequence ID" value="KAJ0186042.1"/>
    <property type="molecule type" value="Genomic_DNA"/>
</dbReference>